<accession>A0A2A6E1H1</accession>
<dbReference type="EMBL" id="MOXJ01000011">
    <property type="protein sequence ID" value="PDO10656.1"/>
    <property type="molecule type" value="Genomic_DNA"/>
</dbReference>
<dbReference type="SUPFAM" id="SSF51055">
    <property type="entry name" value="Carbohydrate binding domain"/>
    <property type="match status" value="1"/>
</dbReference>
<feature type="domain" description="Chitin-binding type-3" evidence="4">
    <location>
        <begin position="30"/>
        <end position="76"/>
    </location>
</feature>
<dbReference type="GO" id="GO:0030246">
    <property type="term" value="F:carbohydrate binding"/>
    <property type="evidence" value="ECO:0007669"/>
    <property type="project" value="InterPro"/>
</dbReference>
<keyword evidence="2" id="KW-0119">Carbohydrate metabolism</keyword>
<sequence length="76" mass="8266">MGGRDGDGECILRTTPAPTPTPTPSPTDSVSLWAAGRAYQVNDQVTYGGVIYICIQAHTSQPRWEPPNVPALWSRR</sequence>
<dbReference type="Pfam" id="PF02839">
    <property type="entry name" value="CBM_5_12"/>
    <property type="match status" value="1"/>
</dbReference>
<dbReference type="GO" id="GO:0000272">
    <property type="term" value="P:polysaccharide catabolic process"/>
    <property type="evidence" value="ECO:0007669"/>
    <property type="project" value="UniProtKB-KW"/>
</dbReference>
<dbReference type="InterPro" id="IPR003610">
    <property type="entry name" value="CBM5/12"/>
</dbReference>
<evidence type="ECO:0000259" key="4">
    <source>
        <dbReference type="SMART" id="SM00495"/>
    </source>
</evidence>
<dbReference type="AlphaFoldDB" id="A0A2A6E1H1"/>
<feature type="region of interest" description="Disordered" evidence="3">
    <location>
        <begin position="1"/>
        <end position="28"/>
    </location>
</feature>
<dbReference type="Proteomes" id="UP000243688">
    <property type="component" value="Unassembled WGS sequence"/>
</dbReference>
<evidence type="ECO:0000313" key="5">
    <source>
        <dbReference type="EMBL" id="PDO10656.1"/>
    </source>
</evidence>
<gene>
    <name evidence="5" type="ORF">BLM47_06065</name>
</gene>
<name>A0A2A6E1H1_9BACL</name>
<dbReference type="CDD" id="cd12214">
    <property type="entry name" value="ChiA1_BD"/>
    <property type="match status" value="1"/>
</dbReference>
<organism evidence="5 6">
    <name type="scientific">Candidatus Reconcilbacillus cellulovorans</name>
    <dbReference type="NCBI Taxonomy" id="1906605"/>
    <lineage>
        <taxon>Bacteria</taxon>
        <taxon>Bacillati</taxon>
        <taxon>Bacillota</taxon>
        <taxon>Bacilli</taxon>
        <taxon>Bacillales</taxon>
        <taxon>Paenibacillaceae</taxon>
        <taxon>Candidatus Reconcilbacillus</taxon>
    </lineage>
</organism>
<dbReference type="Gene3D" id="2.10.10.20">
    <property type="entry name" value="Carbohydrate-binding module superfamily 5/12"/>
    <property type="match status" value="1"/>
</dbReference>
<dbReference type="InterPro" id="IPR036573">
    <property type="entry name" value="CBM_sf_5/12"/>
</dbReference>
<keyword evidence="2" id="KW-0624">Polysaccharide degradation</keyword>
<evidence type="ECO:0000256" key="1">
    <source>
        <dbReference type="ARBA" id="ARBA00022801"/>
    </source>
</evidence>
<keyword evidence="1" id="KW-0378">Hydrolase</keyword>
<evidence type="ECO:0000256" key="2">
    <source>
        <dbReference type="ARBA" id="ARBA00023326"/>
    </source>
</evidence>
<dbReference type="SMART" id="SM00495">
    <property type="entry name" value="ChtBD3"/>
    <property type="match status" value="1"/>
</dbReference>
<evidence type="ECO:0000313" key="6">
    <source>
        <dbReference type="Proteomes" id="UP000243688"/>
    </source>
</evidence>
<reference evidence="5 6" key="1">
    <citation type="submission" date="2016-12" db="EMBL/GenBank/DDBJ databases">
        <title>Candidatus Reconcilibacillus cellulovorans genome.</title>
        <authorList>
            <person name="Kolinko S."/>
            <person name="Wu Y.-W."/>
            <person name="Tachea F."/>
            <person name="Denzel E."/>
            <person name="Hiras J."/>
            <person name="Baecker N."/>
            <person name="Chan L.J."/>
            <person name="Eichorst S.A."/>
            <person name="Frey D."/>
            <person name="Adams P.D."/>
            <person name="Pray T."/>
            <person name="Tanjore D."/>
            <person name="Petzold C.J."/>
            <person name="Gladden J.M."/>
            <person name="Simmons B.A."/>
            <person name="Singer S.W."/>
        </authorList>
    </citation>
    <scope>NUCLEOTIDE SEQUENCE [LARGE SCALE GENOMIC DNA]</scope>
    <source>
        <strain evidence="5">JTherm</strain>
    </source>
</reference>
<comment type="caution">
    <text evidence="5">The sequence shown here is derived from an EMBL/GenBank/DDBJ whole genome shotgun (WGS) entry which is preliminary data.</text>
</comment>
<dbReference type="GO" id="GO:0005576">
    <property type="term" value="C:extracellular region"/>
    <property type="evidence" value="ECO:0007669"/>
    <property type="project" value="InterPro"/>
</dbReference>
<dbReference type="GO" id="GO:0004553">
    <property type="term" value="F:hydrolase activity, hydrolyzing O-glycosyl compounds"/>
    <property type="evidence" value="ECO:0007669"/>
    <property type="project" value="InterPro"/>
</dbReference>
<proteinExistence type="predicted"/>
<evidence type="ECO:0000256" key="3">
    <source>
        <dbReference type="SAM" id="MobiDB-lite"/>
    </source>
</evidence>
<protein>
    <recommendedName>
        <fullName evidence="4">Chitin-binding type-3 domain-containing protein</fullName>
    </recommendedName>
</protein>